<proteinExistence type="predicted"/>
<organism evidence="1 2">
    <name type="scientific">Gossypium raimondii</name>
    <name type="common">Peruvian cotton</name>
    <name type="synonym">Gossypium klotzschianum subsp. raimondii</name>
    <dbReference type="NCBI Taxonomy" id="29730"/>
    <lineage>
        <taxon>Eukaryota</taxon>
        <taxon>Viridiplantae</taxon>
        <taxon>Streptophyta</taxon>
        <taxon>Embryophyta</taxon>
        <taxon>Tracheophyta</taxon>
        <taxon>Spermatophyta</taxon>
        <taxon>Magnoliopsida</taxon>
        <taxon>eudicotyledons</taxon>
        <taxon>Gunneridae</taxon>
        <taxon>Pentapetalae</taxon>
        <taxon>rosids</taxon>
        <taxon>malvids</taxon>
        <taxon>Malvales</taxon>
        <taxon>Malvaceae</taxon>
        <taxon>Malvoideae</taxon>
        <taxon>Gossypium</taxon>
    </lineage>
</organism>
<accession>A0A7J8NZ10</accession>
<name>A0A7J8NZ10_GOSRA</name>
<protein>
    <submittedName>
        <fullName evidence="1">Uncharacterized protein</fullName>
    </submittedName>
</protein>
<gene>
    <name evidence="1" type="ORF">Gorai_024212</name>
</gene>
<evidence type="ECO:0000313" key="2">
    <source>
        <dbReference type="Proteomes" id="UP000593578"/>
    </source>
</evidence>
<feature type="non-terminal residue" evidence="1">
    <location>
        <position position="1"/>
    </location>
</feature>
<evidence type="ECO:0000313" key="1">
    <source>
        <dbReference type="EMBL" id="MBA0582060.1"/>
    </source>
</evidence>
<dbReference type="AlphaFoldDB" id="A0A7J8NZ10"/>
<sequence>VAKLEGSIGDVTDTLEVVKRRTDKLDLIKEQLRDYVTEALSANRDVMKKAVKGELTICKATLGNGMLASTPKHPRMDVPKSKKFKGTRSARYVDNFL</sequence>
<dbReference type="EMBL" id="JABEZZ010000003">
    <property type="protein sequence ID" value="MBA0582060.1"/>
    <property type="molecule type" value="Genomic_DNA"/>
</dbReference>
<dbReference type="Proteomes" id="UP000593578">
    <property type="component" value="Unassembled WGS sequence"/>
</dbReference>
<reference evidence="1 2" key="1">
    <citation type="journal article" date="2019" name="Genome Biol. Evol.">
        <title>Insights into the evolution of the New World diploid cottons (Gossypium, subgenus Houzingenia) based on genome sequencing.</title>
        <authorList>
            <person name="Grover C.E."/>
            <person name="Arick M.A. 2nd"/>
            <person name="Thrash A."/>
            <person name="Conover J.L."/>
            <person name="Sanders W.S."/>
            <person name="Peterson D.G."/>
            <person name="Frelichowski J.E."/>
            <person name="Scheffler J.A."/>
            <person name="Scheffler B.E."/>
            <person name="Wendel J.F."/>
        </authorList>
    </citation>
    <scope>NUCLEOTIDE SEQUENCE [LARGE SCALE GENOMIC DNA]</scope>
    <source>
        <strain evidence="1">8</strain>
        <tissue evidence="1">Leaf</tissue>
    </source>
</reference>
<comment type="caution">
    <text evidence="1">The sequence shown here is derived from an EMBL/GenBank/DDBJ whole genome shotgun (WGS) entry which is preliminary data.</text>
</comment>